<dbReference type="AlphaFoldDB" id="A0A9P0BD51"/>
<evidence type="ECO:0000313" key="2">
    <source>
        <dbReference type="EMBL" id="CAH0560524.1"/>
    </source>
</evidence>
<evidence type="ECO:0000256" key="1">
    <source>
        <dbReference type="SAM" id="MobiDB-lite"/>
    </source>
</evidence>
<accession>A0A9P0BD51</accession>
<keyword evidence="3" id="KW-1185">Reference proteome</keyword>
<dbReference type="EMBL" id="OV121138">
    <property type="protein sequence ID" value="CAH0560524.1"/>
    <property type="molecule type" value="Genomic_DNA"/>
</dbReference>
<protein>
    <submittedName>
        <fullName evidence="2">Uncharacterized protein</fullName>
    </submittedName>
</protein>
<dbReference type="OrthoDB" id="6774530at2759"/>
<evidence type="ECO:0000313" key="3">
    <source>
        <dbReference type="Proteomes" id="UP001154078"/>
    </source>
</evidence>
<gene>
    <name evidence="2" type="ORF">MELIAE_LOCUS10259</name>
</gene>
<name>A0A9P0BD51_BRAAE</name>
<proteinExistence type="predicted"/>
<organism evidence="2 3">
    <name type="scientific">Brassicogethes aeneus</name>
    <name type="common">Rape pollen beetle</name>
    <name type="synonym">Meligethes aeneus</name>
    <dbReference type="NCBI Taxonomy" id="1431903"/>
    <lineage>
        <taxon>Eukaryota</taxon>
        <taxon>Metazoa</taxon>
        <taxon>Ecdysozoa</taxon>
        <taxon>Arthropoda</taxon>
        <taxon>Hexapoda</taxon>
        <taxon>Insecta</taxon>
        <taxon>Pterygota</taxon>
        <taxon>Neoptera</taxon>
        <taxon>Endopterygota</taxon>
        <taxon>Coleoptera</taxon>
        <taxon>Polyphaga</taxon>
        <taxon>Cucujiformia</taxon>
        <taxon>Nitidulidae</taxon>
        <taxon>Meligethinae</taxon>
        <taxon>Brassicogethes</taxon>
    </lineage>
</organism>
<reference evidence="2" key="1">
    <citation type="submission" date="2021-12" db="EMBL/GenBank/DDBJ databases">
        <authorList>
            <person name="King R."/>
        </authorList>
    </citation>
    <scope>NUCLEOTIDE SEQUENCE</scope>
</reference>
<sequence length="283" mass="30922">MSVSEERRVRQLLMEEELGDLTPSQFLRHLRSLTQSGKTGLSTDTIAITDDKIIEVQPNTLLLASSTSGAVHAISTPPATVFDPFSQRLDELLRQISEIQIEIKSINRHSRSRNHTSSGDRRNRSSSANSTSRTTQAPTFVVFLGHFSPIVDAVSATNSVLPTTPSSIPGVLTLNLNFGLRRTCVWNFVIVDVSVPILRSDFLAHFGLPPDCCNKRLIDSITGISTSCQSVSIPQVSIKAIIPDSPDNTILSEFPALIRPAGTFREVRHSTFLPALDVLPLIA</sequence>
<feature type="region of interest" description="Disordered" evidence="1">
    <location>
        <begin position="107"/>
        <end position="133"/>
    </location>
</feature>
<dbReference type="Proteomes" id="UP001154078">
    <property type="component" value="Chromosome 7"/>
</dbReference>